<evidence type="ECO:0000256" key="1">
    <source>
        <dbReference type="SAM" id="MobiDB-lite"/>
    </source>
</evidence>
<keyword evidence="3" id="KW-1185">Reference proteome</keyword>
<organism evidence="2 3">
    <name type="scientific">Trichogramma brassicae</name>
    <dbReference type="NCBI Taxonomy" id="86971"/>
    <lineage>
        <taxon>Eukaryota</taxon>
        <taxon>Metazoa</taxon>
        <taxon>Ecdysozoa</taxon>
        <taxon>Arthropoda</taxon>
        <taxon>Hexapoda</taxon>
        <taxon>Insecta</taxon>
        <taxon>Pterygota</taxon>
        <taxon>Neoptera</taxon>
        <taxon>Endopterygota</taxon>
        <taxon>Hymenoptera</taxon>
        <taxon>Apocrita</taxon>
        <taxon>Proctotrupomorpha</taxon>
        <taxon>Chalcidoidea</taxon>
        <taxon>Trichogrammatidae</taxon>
        <taxon>Trichogramma</taxon>
    </lineage>
</organism>
<evidence type="ECO:0000313" key="3">
    <source>
        <dbReference type="Proteomes" id="UP000479190"/>
    </source>
</evidence>
<feature type="compositionally biased region" description="Basic and acidic residues" evidence="1">
    <location>
        <begin position="143"/>
        <end position="165"/>
    </location>
</feature>
<protein>
    <submittedName>
        <fullName evidence="2">Uncharacterized protein</fullName>
    </submittedName>
</protein>
<name>A0A6H5HSX3_9HYME</name>
<reference evidence="2 3" key="1">
    <citation type="submission" date="2020-02" db="EMBL/GenBank/DDBJ databases">
        <authorList>
            <person name="Ferguson B K."/>
        </authorList>
    </citation>
    <scope>NUCLEOTIDE SEQUENCE [LARGE SCALE GENOMIC DNA]</scope>
</reference>
<accession>A0A6H5HSX3</accession>
<gene>
    <name evidence="2" type="ORF">TBRA_LOCUS101</name>
</gene>
<dbReference type="AlphaFoldDB" id="A0A6H5HSX3"/>
<dbReference type="Proteomes" id="UP000479190">
    <property type="component" value="Unassembled WGS sequence"/>
</dbReference>
<proteinExistence type="predicted"/>
<feature type="region of interest" description="Disordered" evidence="1">
    <location>
        <begin position="143"/>
        <end position="170"/>
    </location>
</feature>
<sequence>MALEQQCLDGHEGLQKRQRPVAAAVGLELAQIRALDVAMSRIVLAGVRADRQAAAPIAREQGAAGFLAGHAHGRVLVVASRPLHHRRVLVDELVAGYVSAGYDTSAACKTLRFELSSCGPRRLRTCGLLISCTPRRSLQAVREFGRARARADRPRDPGHGRHDDSAAPGLQEQSVHVWHLRGRPQQVCQKNYND</sequence>
<evidence type="ECO:0000313" key="2">
    <source>
        <dbReference type="EMBL" id="CAB0027871.1"/>
    </source>
</evidence>
<dbReference type="EMBL" id="CADCXV010000014">
    <property type="protein sequence ID" value="CAB0027871.1"/>
    <property type="molecule type" value="Genomic_DNA"/>
</dbReference>